<sequence length="96" mass="10810">MILRTMQVEGIHGLSKAVCKVYMLLQMVQALVLFHADHQWVQFGSRGTGAPARISMKIQKKNQAVILLFFFLISQVVILLNPERQYIGRGEVAVAN</sequence>
<keyword evidence="1" id="KW-0472">Membrane</keyword>
<dbReference type="AlphaFoldDB" id="A0A2P5X1Q7"/>
<feature type="transmembrane region" description="Helical" evidence="1">
    <location>
        <begin position="63"/>
        <end position="80"/>
    </location>
</feature>
<gene>
    <name evidence="2" type="ORF">GOBAR_AA23397</name>
</gene>
<reference evidence="2 3" key="1">
    <citation type="submission" date="2015-01" db="EMBL/GenBank/DDBJ databases">
        <title>Genome of allotetraploid Gossypium barbadense reveals genomic plasticity and fiber elongation in cotton evolution.</title>
        <authorList>
            <person name="Chen X."/>
            <person name="Liu X."/>
            <person name="Zhao B."/>
            <person name="Zheng H."/>
            <person name="Hu Y."/>
            <person name="Lu G."/>
            <person name="Yang C."/>
            <person name="Chen J."/>
            <person name="Shan C."/>
            <person name="Zhang L."/>
            <person name="Zhou Y."/>
            <person name="Wang L."/>
            <person name="Guo W."/>
            <person name="Bai Y."/>
            <person name="Ruan J."/>
            <person name="Shangguan X."/>
            <person name="Mao Y."/>
            <person name="Jiang J."/>
            <person name="Zhu Y."/>
            <person name="Lei J."/>
            <person name="Kang H."/>
            <person name="Chen S."/>
            <person name="He X."/>
            <person name="Wang R."/>
            <person name="Wang Y."/>
            <person name="Chen J."/>
            <person name="Wang L."/>
            <person name="Yu S."/>
            <person name="Wang B."/>
            <person name="Wei J."/>
            <person name="Song S."/>
            <person name="Lu X."/>
            <person name="Gao Z."/>
            <person name="Gu W."/>
            <person name="Deng X."/>
            <person name="Ma D."/>
            <person name="Wang S."/>
            <person name="Liang W."/>
            <person name="Fang L."/>
            <person name="Cai C."/>
            <person name="Zhu X."/>
            <person name="Zhou B."/>
            <person name="Zhang Y."/>
            <person name="Chen Z."/>
            <person name="Xu S."/>
            <person name="Zhu R."/>
            <person name="Wang S."/>
            <person name="Zhang T."/>
            <person name="Zhao G."/>
        </authorList>
    </citation>
    <scope>NUCLEOTIDE SEQUENCE [LARGE SCALE GENOMIC DNA]</scope>
    <source>
        <strain evidence="3">cv. Xinhai21</strain>
        <tissue evidence="2">Leaf</tissue>
    </source>
</reference>
<dbReference type="OrthoDB" id="1706301at2759"/>
<keyword evidence="1" id="KW-1133">Transmembrane helix</keyword>
<organism evidence="2 3">
    <name type="scientific">Gossypium barbadense</name>
    <name type="common">Sea Island cotton</name>
    <name type="synonym">Hibiscus barbadensis</name>
    <dbReference type="NCBI Taxonomy" id="3634"/>
    <lineage>
        <taxon>Eukaryota</taxon>
        <taxon>Viridiplantae</taxon>
        <taxon>Streptophyta</taxon>
        <taxon>Embryophyta</taxon>
        <taxon>Tracheophyta</taxon>
        <taxon>Spermatophyta</taxon>
        <taxon>Magnoliopsida</taxon>
        <taxon>eudicotyledons</taxon>
        <taxon>Gunneridae</taxon>
        <taxon>Pentapetalae</taxon>
        <taxon>rosids</taxon>
        <taxon>malvids</taxon>
        <taxon>Malvales</taxon>
        <taxon>Malvaceae</taxon>
        <taxon>Malvoideae</taxon>
        <taxon>Gossypium</taxon>
    </lineage>
</organism>
<name>A0A2P5X1Q7_GOSBA</name>
<proteinExistence type="predicted"/>
<dbReference type="Proteomes" id="UP000239757">
    <property type="component" value="Unassembled WGS sequence"/>
</dbReference>
<accession>A0A2P5X1Q7</accession>
<evidence type="ECO:0000313" key="2">
    <source>
        <dbReference type="EMBL" id="PPR97272.1"/>
    </source>
</evidence>
<dbReference type="EMBL" id="KZ665893">
    <property type="protein sequence ID" value="PPR97272.1"/>
    <property type="molecule type" value="Genomic_DNA"/>
</dbReference>
<keyword evidence="1" id="KW-0812">Transmembrane</keyword>
<evidence type="ECO:0000256" key="1">
    <source>
        <dbReference type="SAM" id="Phobius"/>
    </source>
</evidence>
<evidence type="ECO:0000313" key="3">
    <source>
        <dbReference type="Proteomes" id="UP000239757"/>
    </source>
</evidence>
<protein>
    <submittedName>
        <fullName evidence="2">Uncharacterized protein</fullName>
    </submittedName>
</protein>